<comment type="similarity">
    <text evidence="2">Belongs to the TspO/BZRP family.</text>
</comment>
<dbReference type="AlphaFoldDB" id="A0A561V7N9"/>
<gene>
    <name evidence="8" type="ORF">FHU35_11239</name>
</gene>
<dbReference type="CDD" id="cd15904">
    <property type="entry name" value="TSPO_MBR"/>
    <property type="match status" value="1"/>
</dbReference>
<protein>
    <submittedName>
        <fullName evidence="8">TspO/MBR related protein</fullName>
    </submittedName>
</protein>
<keyword evidence="4 6" id="KW-1133">Transmembrane helix</keyword>
<sequence length="147" mass="15780">MFVLVVAAVAAAGSVAAGSSSSEYAALVQPSWAPPSWVFGPVWTVLYLMIAASGWRLWWVAGTMKAARPEFLIYAAGLVLNGAWTPLFFAADARVIALADIVLLNLVIIVTIVLFARLDRIAASLLYPYLGWSLFAMALYSSIVVLN</sequence>
<dbReference type="Pfam" id="PF03073">
    <property type="entry name" value="TspO_MBR"/>
    <property type="match status" value="1"/>
</dbReference>
<evidence type="ECO:0000256" key="4">
    <source>
        <dbReference type="ARBA" id="ARBA00022989"/>
    </source>
</evidence>
<dbReference type="PANTHER" id="PTHR10057">
    <property type="entry name" value="PERIPHERAL-TYPE BENZODIAZEPINE RECEPTOR"/>
    <property type="match status" value="1"/>
</dbReference>
<dbReference type="RefSeq" id="WP_246110001.1">
    <property type="nucleotide sequence ID" value="NZ_VIWX01000001.1"/>
</dbReference>
<feature type="transmembrane region" description="Helical" evidence="6">
    <location>
        <begin position="71"/>
        <end position="89"/>
    </location>
</feature>
<evidence type="ECO:0000256" key="7">
    <source>
        <dbReference type="SAM" id="SignalP"/>
    </source>
</evidence>
<evidence type="ECO:0000256" key="1">
    <source>
        <dbReference type="ARBA" id="ARBA00004141"/>
    </source>
</evidence>
<comment type="caution">
    <text evidence="8">The sequence shown here is derived from an EMBL/GenBank/DDBJ whole genome shotgun (WGS) entry which is preliminary data.</text>
</comment>
<keyword evidence="3 6" id="KW-0812">Transmembrane</keyword>
<keyword evidence="5 6" id="KW-0472">Membrane</keyword>
<feature type="signal peptide" evidence="7">
    <location>
        <begin position="1"/>
        <end position="25"/>
    </location>
</feature>
<evidence type="ECO:0000256" key="2">
    <source>
        <dbReference type="ARBA" id="ARBA00007524"/>
    </source>
</evidence>
<keyword evidence="9" id="KW-1185">Reference proteome</keyword>
<proteinExistence type="inferred from homology"/>
<reference evidence="8 9" key="1">
    <citation type="submission" date="2019-06" db="EMBL/GenBank/DDBJ databases">
        <title>Sequencing the genomes of 1000 actinobacteria strains.</title>
        <authorList>
            <person name="Klenk H.-P."/>
        </authorList>
    </citation>
    <scope>NUCLEOTIDE SEQUENCE [LARGE SCALE GENOMIC DNA]</scope>
    <source>
        <strain evidence="8 9">DSM 46699</strain>
    </source>
</reference>
<dbReference type="GO" id="GO:0016020">
    <property type="term" value="C:membrane"/>
    <property type="evidence" value="ECO:0007669"/>
    <property type="project" value="UniProtKB-SubCell"/>
</dbReference>
<evidence type="ECO:0000256" key="3">
    <source>
        <dbReference type="ARBA" id="ARBA00022692"/>
    </source>
</evidence>
<evidence type="ECO:0000256" key="5">
    <source>
        <dbReference type="ARBA" id="ARBA00023136"/>
    </source>
</evidence>
<comment type="subcellular location">
    <subcellularLocation>
        <location evidence="1">Membrane</location>
        <topology evidence="1">Multi-pass membrane protein</topology>
    </subcellularLocation>
</comment>
<keyword evidence="7" id="KW-0732">Signal</keyword>
<feature type="transmembrane region" description="Helical" evidence="6">
    <location>
        <begin position="37"/>
        <end position="59"/>
    </location>
</feature>
<evidence type="ECO:0000313" key="8">
    <source>
        <dbReference type="EMBL" id="TWG07622.1"/>
    </source>
</evidence>
<feature type="chain" id="PRO_5021863500" evidence="7">
    <location>
        <begin position="26"/>
        <end position="147"/>
    </location>
</feature>
<dbReference type="InterPro" id="IPR004307">
    <property type="entry name" value="TspO_MBR"/>
</dbReference>
<evidence type="ECO:0000256" key="6">
    <source>
        <dbReference type="SAM" id="Phobius"/>
    </source>
</evidence>
<dbReference type="FunFam" id="1.20.1260.100:FF:000001">
    <property type="entry name" value="translocator protein 2"/>
    <property type="match status" value="1"/>
</dbReference>
<dbReference type="Proteomes" id="UP000316184">
    <property type="component" value="Unassembled WGS sequence"/>
</dbReference>
<evidence type="ECO:0000313" key="9">
    <source>
        <dbReference type="Proteomes" id="UP000316184"/>
    </source>
</evidence>
<feature type="transmembrane region" description="Helical" evidence="6">
    <location>
        <begin position="127"/>
        <end position="146"/>
    </location>
</feature>
<accession>A0A561V7N9</accession>
<dbReference type="PIRSF" id="PIRSF005859">
    <property type="entry name" value="PBR"/>
    <property type="match status" value="1"/>
</dbReference>
<dbReference type="InterPro" id="IPR038330">
    <property type="entry name" value="TspO/MBR-related_sf"/>
</dbReference>
<dbReference type="GO" id="GO:0033013">
    <property type="term" value="P:tetrapyrrole metabolic process"/>
    <property type="evidence" value="ECO:0007669"/>
    <property type="project" value="UniProtKB-ARBA"/>
</dbReference>
<organism evidence="8 9">
    <name type="scientific">Saccharopolyspora dendranthemae</name>
    <dbReference type="NCBI Taxonomy" id="1181886"/>
    <lineage>
        <taxon>Bacteria</taxon>
        <taxon>Bacillati</taxon>
        <taxon>Actinomycetota</taxon>
        <taxon>Actinomycetes</taxon>
        <taxon>Pseudonocardiales</taxon>
        <taxon>Pseudonocardiaceae</taxon>
        <taxon>Saccharopolyspora</taxon>
    </lineage>
</organism>
<dbReference type="Gene3D" id="1.20.1260.100">
    <property type="entry name" value="TspO/MBR protein"/>
    <property type="match status" value="1"/>
</dbReference>
<dbReference type="EMBL" id="VIWX01000001">
    <property type="protein sequence ID" value="TWG07622.1"/>
    <property type="molecule type" value="Genomic_DNA"/>
</dbReference>
<feature type="transmembrane region" description="Helical" evidence="6">
    <location>
        <begin position="95"/>
        <end position="115"/>
    </location>
</feature>
<name>A0A561V7N9_9PSEU</name>
<dbReference type="PANTHER" id="PTHR10057:SF0">
    <property type="entry name" value="TRANSLOCATOR PROTEIN"/>
    <property type="match status" value="1"/>
</dbReference>